<dbReference type="AlphaFoldDB" id="A0A1W1XSA3"/>
<dbReference type="SUPFAM" id="SSF53850">
    <property type="entry name" value="Periplasmic binding protein-like II"/>
    <property type="match status" value="1"/>
</dbReference>
<feature type="signal peptide" evidence="2">
    <location>
        <begin position="1"/>
        <end position="32"/>
    </location>
</feature>
<dbReference type="Pfam" id="PF00497">
    <property type="entry name" value="SBP_bac_3"/>
    <property type="match status" value="1"/>
</dbReference>
<organism evidence="4 5">
    <name type="scientific">Andreprevotia lacus DSM 23236</name>
    <dbReference type="NCBI Taxonomy" id="1121001"/>
    <lineage>
        <taxon>Bacteria</taxon>
        <taxon>Pseudomonadati</taxon>
        <taxon>Pseudomonadota</taxon>
        <taxon>Betaproteobacteria</taxon>
        <taxon>Neisseriales</taxon>
        <taxon>Chitinibacteraceae</taxon>
        <taxon>Andreprevotia</taxon>
    </lineage>
</organism>
<dbReference type="PANTHER" id="PTHR35936:SF35">
    <property type="entry name" value="L-CYSTINE-BINDING PROTEIN TCYJ"/>
    <property type="match status" value="1"/>
</dbReference>
<feature type="domain" description="Solute-binding protein family 3/N-terminal" evidence="3">
    <location>
        <begin position="35"/>
        <end position="258"/>
    </location>
</feature>
<dbReference type="PANTHER" id="PTHR35936">
    <property type="entry name" value="MEMBRANE-BOUND LYTIC MUREIN TRANSGLYCOSYLASE F"/>
    <property type="match status" value="1"/>
</dbReference>
<name>A0A1W1XSA3_9NEIS</name>
<evidence type="ECO:0000313" key="5">
    <source>
        <dbReference type="Proteomes" id="UP000192761"/>
    </source>
</evidence>
<evidence type="ECO:0000259" key="3">
    <source>
        <dbReference type="SMART" id="SM00062"/>
    </source>
</evidence>
<dbReference type="OrthoDB" id="5296159at2"/>
<dbReference type="SMART" id="SM00062">
    <property type="entry name" value="PBPb"/>
    <property type="match status" value="1"/>
</dbReference>
<sequence>MKLRIPLHQLRQRARRTAAALLLGGCAGSAAAADVVRLGGDDAFIPYTNQQSADGGMLAAVVRAAFRAADIDVQLDWQPPARSELDIRSGRLHAGFPVYRSPAREHDFDFSDPVFHTRQTVFARPGSPILLAEPRTLAGKLLCLPAGETPNERLLPAIAKGVLRLTRPASISHCARMVAAGRADFFVADVYQGQTLLRQHDINTLAVGATVEDTPLYVIFRRRDQEARQLRLRFNQGLAAIQRNGVYARILAQYPLMAGERERAAH</sequence>
<keyword evidence="1 2" id="KW-0732">Signal</keyword>
<evidence type="ECO:0000313" key="4">
    <source>
        <dbReference type="EMBL" id="SMC26849.1"/>
    </source>
</evidence>
<accession>A0A1W1XSA3</accession>
<dbReference type="Proteomes" id="UP000192761">
    <property type="component" value="Unassembled WGS sequence"/>
</dbReference>
<dbReference type="EMBL" id="FWXD01000015">
    <property type="protein sequence ID" value="SMC26849.1"/>
    <property type="molecule type" value="Genomic_DNA"/>
</dbReference>
<feature type="chain" id="PRO_5012732260" evidence="2">
    <location>
        <begin position="33"/>
        <end position="266"/>
    </location>
</feature>
<dbReference type="RefSeq" id="WP_084091253.1">
    <property type="nucleotide sequence ID" value="NZ_FWXD01000015.1"/>
</dbReference>
<dbReference type="InterPro" id="IPR001638">
    <property type="entry name" value="Solute-binding_3/MltF_N"/>
</dbReference>
<dbReference type="Gene3D" id="3.40.190.10">
    <property type="entry name" value="Periplasmic binding protein-like II"/>
    <property type="match status" value="2"/>
</dbReference>
<proteinExistence type="predicted"/>
<evidence type="ECO:0000256" key="1">
    <source>
        <dbReference type="ARBA" id="ARBA00022729"/>
    </source>
</evidence>
<dbReference type="STRING" id="1121001.SAMN02745857_02615"/>
<gene>
    <name evidence="4" type="ORF">SAMN02745857_02615</name>
</gene>
<protein>
    <submittedName>
        <fullName evidence="4">Polar amino acid transport system substrate-binding protein</fullName>
    </submittedName>
</protein>
<keyword evidence="5" id="KW-1185">Reference proteome</keyword>
<evidence type="ECO:0000256" key="2">
    <source>
        <dbReference type="SAM" id="SignalP"/>
    </source>
</evidence>
<reference evidence="4 5" key="1">
    <citation type="submission" date="2017-04" db="EMBL/GenBank/DDBJ databases">
        <authorList>
            <person name="Afonso C.L."/>
            <person name="Miller P.J."/>
            <person name="Scott M.A."/>
            <person name="Spackman E."/>
            <person name="Goraichik I."/>
            <person name="Dimitrov K.M."/>
            <person name="Suarez D.L."/>
            <person name="Swayne D.E."/>
        </authorList>
    </citation>
    <scope>NUCLEOTIDE SEQUENCE [LARGE SCALE GENOMIC DNA]</scope>
    <source>
        <strain evidence="4 5">DSM 23236</strain>
    </source>
</reference>